<protein>
    <submittedName>
        <fullName evidence="2">Uncharacterized protein</fullName>
    </submittedName>
</protein>
<name>A0A0M3ZHG8_9POXV</name>
<sequence length="69" mass="7787">MLDNINVLLLVAFVSAILIVDFDIVLYAIIFYALLLIFNIDPVISVFMLLVSLKLVISLNNLLSEYLID</sequence>
<dbReference type="KEGG" id="vg:26122739"/>
<evidence type="ECO:0000256" key="1">
    <source>
        <dbReference type="SAM" id="Phobius"/>
    </source>
</evidence>
<accession>A0A0M3ZHG8</accession>
<feature type="transmembrane region" description="Helical" evidence="1">
    <location>
        <begin position="7"/>
        <end position="37"/>
    </location>
</feature>
<evidence type="ECO:0000313" key="3">
    <source>
        <dbReference type="Proteomes" id="UP000142477"/>
    </source>
</evidence>
<keyword evidence="1" id="KW-0472">Membrane</keyword>
<keyword evidence="3" id="KW-1185">Reference proteome</keyword>
<feature type="transmembrane region" description="Helical" evidence="1">
    <location>
        <begin position="43"/>
        <end position="63"/>
    </location>
</feature>
<evidence type="ECO:0000313" key="2">
    <source>
        <dbReference type="EMBL" id="ALA62423.1"/>
    </source>
</evidence>
<organism evidence="2 3">
    <name type="scientific">Turkeypox virus</name>
    <dbReference type="NCBI Taxonomy" id="336486"/>
    <lineage>
        <taxon>Viruses</taxon>
        <taxon>Varidnaviria</taxon>
        <taxon>Bamfordvirae</taxon>
        <taxon>Nucleocytoviricota</taxon>
        <taxon>Pokkesviricetes</taxon>
        <taxon>Chitovirales</taxon>
        <taxon>Poxviridae</taxon>
        <taxon>Chordopoxvirinae</taxon>
        <taxon>Avipoxvirus</taxon>
        <taxon>Avipoxvirus turkeypox</taxon>
    </lineage>
</organism>
<proteinExistence type="predicted"/>
<dbReference type="EMBL" id="KP728110">
    <property type="protein sequence ID" value="ALA62423.1"/>
    <property type="molecule type" value="Genomic_DNA"/>
</dbReference>
<dbReference type="RefSeq" id="YP_009177070.1">
    <property type="nucleotide sequence ID" value="NC_028238.1"/>
</dbReference>
<dbReference type="GeneID" id="26122739"/>
<dbReference type="Proteomes" id="UP000142477">
    <property type="component" value="Segment"/>
</dbReference>
<keyword evidence="1" id="KW-1133">Transmembrane helix</keyword>
<reference evidence="2 3" key="1">
    <citation type="journal article" date="2015" name="Infect. Genet. Evol.">
        <title>Unique genomic organization of a novel Avipoxvirus detected in turkey (Meleagris gallopavo).</title>
        <authorList>
            <person name="Banyai K."/>
            <person name="Palya V."/>
            <person name="Denes B."/>
            <person name="Glavits R."/>
            <person name="Ivanics E."/>
            <person name="Horvath B."/>
            <person name="Farkas S.L."/>
            <person name="Marton S."/>
            <person name="Balint A."/>
            <person name="Gyuranecz M."/>
            <person name="Erdelyi K."/>
            <person name="Dan A."/>
        </authorList>
    </citation>
    <scope>NUCLEOTIDE SEQUENCE [LARGE SCALE GENOMIC DNA]</scope>
    <source>
        <strain evidence="2 3">TKPV-HU1124/2011</strain>
    </source>
</reference>
<keyword evidence="1" id="KW-0812">Transmembrane</keyword>